<dbReference type="EMBL" id="CH473970">
    <property type="protein sequence ID" value="EDM09095.1"/>
    <property type="molecule type" value="Genomic_DNA"/>
</dbReference>
<protein>
    <submittedName>
        <fullName evidence="1">RCG43080</fullName>
    </submittedName>
</protein>
<gene>
    <name evidence="1" type="ORF">rCG_43080</name>
</gene>
<sequence length="78" mass="8558">MQGWIGEGKSSMWVKGHKECLRNNHPVAGANILFTFQRAAAQREITAFKIPCNQHEAKSTRARGSVFYTGVGGAHPAF</sequence>
<organism evidence="1 2">
    <name type="scientific">Rattus norvegicus</name>
    <name type="common">Rat</name>
    <dbReference type="NCBI Taxonomy" id="10116"/>
    <lineage>
        <taxon>Eukaryota</taxon>
        <taxon>Metazoa</taxon>
        <taxon>Chordata</taxon>
        <taxon>Craniata</taxon>
        <taxon>Vertebrata</taxon>
        <taxon>Euteleostomi</taxon>
        <taxon>Mammalia</taxon>
        <taxon>Eutheria</taxon>
        <taxon>Euarchontoglires</taxon>
        <taxon>Glires</taxon>
        <taxon>Rodentia</taxon>
        <taxon>Myomorpha</taxon>
        <taxon>Muroidea</taxon>
        <taxon>Muridae</taxon>
        <taxon>Murinae</taxon>
        <taxon>Rattus</taxon>
    </lineage>
</organism>
<evidence type="ECO:0000313" key="2">
    <source>
        <dbReference type="Proteomes" id="UP000234681"/>
    </source>
</evidence>
<proteinExistence type="predicted"/>
<name>A6IVX7_RAT</name>
<accession>A6IVX7</accession>
<reference evidence="1 2" key="1">
    <citation type="submission" date="2005-09" db="EMBL/GenBank/DDBJ databases">
        <authorList>
            <person name="Mural R.J."/>
            <person name="Li P.W."/>
            <person name="Adams M.D."/>
            <person name="Amanatides P.G."/>
            <person name="Baden-Tillson H."/>
            <person name="Barnstead M."/>
            <person name="Chin S.H."/>
            <person name="Dew I."/>
            <person name="Evans C.A."/>
            <person name="Ferriera S."/>
            <person name="Flanigan M."/>
            <person name="Fosler C."/>
            <person name="Glodek A."/>
            <person name="Gu Z."/>
            <person name="Holt R.A."/>
            <person name="Jennings D."/>
            <person name="Kraft C.L."/>
            <person name="Lu F."/>
            <person name="Nguyen T."/>
            <person name="Nusskern D.R."/>
            <person name="Pfannkoch C.M."/>
            <person name="Sitter C."/>
            <person name="Sutton G.G."/>
            <person name="Venter J.C."/>
            <person name="Wang Z."/>
            <person name="Woodage T."/>
            <person name="Zheng X.H."/>
            <person name="Zhong F."/>
        </authorList>
    </citation>
    <scope>NUCLEOTIDE SEQUENCE [LARGE SCALE GENOMIC DNA]</scope>
    <source>
        <strain>BN</strain>
        <strain evidence="2">Sprague-Dawley</strain>
    </source>
</reference>
<dbReference type="Proteomes" id="UP000234681">
    <property type="component" value="Chromosome 16"/>
</dbReference>
<evidence type="ECO:0000313" key="1">
    <source>
        <dbReference type="EMBL" id="EDM09095.1"/>
    </source>
</evidence>
<dbReference type="AlphaFoldDB" id="A6IVX7"/>